<name>A0A418M2H5_9BACT</name>
<keyword evidence="1" id="KW-0472">Membrane</keyword>
<sequence>MASPIDYSKLTVDELLVAEAKIKKQRIMWAFIIGAFIGIVFWAVMSHASLVKIVLLVILFGSLGSGGKRNEDNFKALEAELRSRNIR</sequence>
<organism evidence="2 3">
    <name type="scientific">Fibrisoma montanum</name>
    <dbReference type="NCBI Taxonomy" id="2305895"/>
    <lineage>
        <taxon>Bacteria</taxon>
        <taxon>Pseudomonadati</taxon>
        <taxon>Bacteroidota</taxon>
        <taxon>Cytophagia</taxon>
        <taxon>Cytophagales</taxon>
        <taxon>Spirosomataceae</taxon>
        <taxon>Fibrisoma</taxon>
    </lineage>
</organism>
<accession>A0A418M2H5</accession>
<proteinExistence type="predicted"/>
<comment type="caution">
    <text evidence="2">The sequence shown here is derived from an EMBL/GenBank/DDBJ whole genome shotgun (WGS) entry which is preliminary data.</text>
</comment>
<reference evidence="2 3" key="1">
    <citation type="submission" date="2018-08" db="EMBL/GenBank/DDBJ databases">
        <title>Fibrisoma montanum sp. nov., isolated from Danxia mountain soil.</title>
        <authorList>
            <person name="Huang Y."/>
        </authorList>
    </citation>
    <scope>NUCLEOTIDE SEQUENCE [LARGE SCALE GENOMIC DNA]</scope>
    <source>
        <strain evidence="2 3">HYT19</strain>
    </source>
</reference>
<feature type="transmembrane region" description="Helical" evidence="1">
    <location>
        <begin position="50"/>
        <end position="67"/>
    </location>
</feature>
<dbReference type="AlphaFoldDB" id="A0A418M2H5"/>
<dbReference type="Proteomes" id="UP000283523">
    <property type="component" value="Unassembled WGS sequence"/>
</dbReference>
<evidence type="ECO:0008006" key="4">
    <source>
        <dbReference type="Google" id="ProtNLM"/>
    </source>
</evidence>
<gene>
    <name evidence="2" type="ORF">DYU11_23495</name>
</gene>
<evidence type="ECO:0000313" key="3">
    <source>
        <dbReference type="Proteomes" id="UP000283523"/>
    </source>
</evidence>
<evidence type="ECO:0000313" key="2">
    <source>
        <dbReference type="EMBL" id="RIV19888.1"/>
    </source>
</evidence>
<feature type="transmembrane region" description="Helical" evidence="1">
    <location>
        <begin position="27"/>
        <end position="44"/>
    </location>
</feature>
<dbReference type="EMBL" id="QXED01000007">
    <property type="protein sequence ID" value="RIV19888.1"/>
    <property type="molecule type" value="Genomic_DNA"/>
</dbReference>
<dbReference type="OrthoDB" id="887293at2"/>
<keyword evidence="1" id="KW-1133">Transmembrane helix</keyword>
<dbReference type="RefSeq" id="WP_119670173.1">
    <property type="nucleotide sequence ID" value="NZ_QXED01000007.1"/>
</dbReference>
<keyword evidence="3" id="KW-1185">Reference proteome</keyword>
<keyword evidence="1" id="KW-0812">Transmembrane</keyword>
<protein>
    <recommendedName>
        <fullName evidence="4">FUSC family protein</fullName>
    </recommendedName>
</protein>
<evidence type="ECO:0000256" key="1">
    <source>
        <dbReference type="SAM" id="Phobius"/>
    </source>
</evidence>